<dbReference type="PANTHER" id="PTHR12127">
    <property type="entry name" value="MUCOLIPIN"/>
    <property type="match status" value="1"/>
</dbReference>
<accession>A0A1Y1HVH0</accession>
<proteinExistence type="predicted"/>
<reference evidence="9 10" key="1">
    <citation type="journal article" date="2014" name="Nat. Commun.">
        <title>Klebsormidium flaccidum genome reveals primary factors for plant terrestrial adaptation.</title>
        <authorList>
            <person name="Hori K."/>
            <person name="Maruyama F."/>
            <person name="Fujisawa T."/>
            <person name="Togashi T."/>
            <person name="Yamamoto N."/>
            <person name="Seo M."/>
            <person name="Sato S."/>
            <person name="Yamada T."/>
            <person name="Mori H."/>
            <person name="Tajima N."/>
            <person name="Moriyama T."/>
            <person name="Ikeuchi M."/>
            <person name="Watanabe M."/>
            <person name="Wada H."/>
            <person name="Kobayashi K."/>
            <person name="Saito M."/>
            <person name="Masuda T."/>
            <person name="Sasaki-Sekimoto Y."/>
            <person name="Mashiguchi K."/>
            <person name="Awai K."/>
            <person name="Shimojima M."/>
            <person name="Masuda S."/>
            <person name="Iwai M."/>
            <person name="Nobusawa T."/>
            <person name="Narise T."/>
            <person name="Kondo S."/>
            <person name="Saito H."/>
            <person name="Sato R."/>
            <person name="Murakawa M."/>
            <person name="Ihara Y."/>
            <person name="Oshima-Yamada Y."/>
            <person name="Ohtaka K."/>
            <person name="Satoh M."/>
            <person name="Sonobe K."/>
            <person name="Ishii M."/>
            <person name="Ohtani R."/>
            <person name="Kanamori-Sato M."/>
            <person name="Honoki R."/>
            <person name="Miyazaki D."/>
            <person name="Mochizuki H."/>
            <person name="Umetsu J."/>
            <person name="Higashi K."/>
            <person name="Shibata D."/>
            <person name="Kamiya Y."/>
            <person name="Sato N."/>
            <person name="Nakamura Y."/>
            <person name="Tabata S."/>
            <person name="Ida S."/>
            <person name="Kurokawa K."/>
            <person name="Ohta H."/>
        </authorList>
    </citation>
    <scope>NUCLEOTIDE SEQUENCE [LARGE SCALE GENOMIC DNA]</scope>
    <source>
        <strain evidence="9 10">NIES-2285</strain>
    </source>
</reference>
<dbReference type="Gene3D" id="1.10.287.70">
    <property type="match status" value="1"/>
</dbReference>
<dbReference type="OMA" id="KDFWFWF"/>
<comment type="subcellular location">
    <subcellularLocation>
        <location evidence="1">Membrane</location>
        <topology evidence="1">Multi-pass membrane protein</topology>
    </subcellularLocation>
</comment>
<evidence type="ECO:0000256" key="6">
    <source>
        <dbReference type="SAM" id="MobiDB-lite"/>
    </source>
</evidence>
<sequence>MNLNTLMEPNRWQRSVKPWRKLASAPARLPQPFLSSLHLVVAILLTIKIAAVVREDTPFIVASTATFSDMFLAGVQRHGEIGLLYEIDDCVASINRTIDTYFKLPRTGLDVYDALSTPVQINVVQFSTNPRRALPDKKGQAGKLKGLDFQTWSGNITSRSDSWLDLLGIDGERKLRAFFNSLVQMEIVLVLRTLHRELDHVQAFDWEITALYDFVGRGGRIELSLSVDGSHVHQDQSWHWELLMDMLLGGLALLSESSAYLRGESLLCYLRSSRQWRSNYKWRVVTTSANVTTWAAIILEVGEFMAYSGETRGITAIFTGMACMLAWLKIIEHLEPLSPYNTLILAMRQGVPVVLVFLIGSTPLLMGFAGLGMALFSEHSDKFSSLKNSCITLFAILNGDVLLETSRDIQAAGNIGDVFLVTFVCIFVYSGLNVFISIIQDAYSSAKEQTGRLSRPSSAADVRSWEGLEGGLSRTGSGVGVTAVQLNQVEARLREQMADLQKQLAEVTALLSSGRQAFSTGGVKEHGGGYFSDGETPRHMHRQGGHVDHVGVSSSSRQKGL</sequence>
<evidence type="ECO:0000313" key="9">
    <source>
        <dbReference type="EMBL" id="GAQ80526.1"/>
    </source>
</evidence>
<dbReference type="EMBL" id="DF237005">
    <property type="protein sequence ID" value="GAQ80526.1"/>
    <property type="molecule type" value="Genomic_DNA"/>
</dbReference>
<organism evidence="9 10">
    <name type="scientific">Klebsormidium nitens</name>
    <name type="common">Green alga</name>
    <name type="synonym">Ulothrix nitens</name>
    <dbReference type="NCBI Taxonomy" id="105231"/>
    <lineage>
        <taxon>Eukaryota</taxon>
        <taxon>Viridiplantae</taxon>
        <taxon>Streptophyta</taxon>
        <taxon>Klebsormidiophyceae</taxon>
        <taxon>Klebsormidiales</taxon>
        <taxon>Klebsormidiaceae</taxon>
        <taxon>Klebsormidium</taxon>
    </lineage>
</organism>
<keyword evidence="10" id="KW-1185">Reference proteome</keyword>
<protein>
    <recommendedName>
        <fullName evidence="8">Polycystin cation channel PKD1/PKD2 domain-containing protein</fullName>
    </recommendedName>
</protein>
<gene>
    <name evidence="9" type="ORF">KFL_000560160</name>
</gene>
<dbReference type="PANTHER" id="PTHR12127:SF7">
    <property type="entry name" value="SD02261P"/>
    <property type="match status" value="1"/>
</dbReference>
<name>A0A1Y1HVH0_KLENI</name>
<dbReference type="GO" id="GO:0072345">
    <property type="term" value="F:NAADP-sensitive calcium-release channel activity"/>
    <property type="evidence" value="ECO:0000318"/>
    <property type="project" value="GO_Central"/>
</dbReference>
<evidence type="ECO:0000256" key="5">
    <source>
        <dbReference type="SAM" id="Coils"/>
    </source>
</evidence>
<feature type="transmembrane region" description="Helical" evidence="7">
    <location>
        <begin position="351"/>
        <end position="376"/>
    </location>
</feature>
<feature type="coiled-coil region" evidence="5">
    <location>
        <begin position="483"/>
        <end position="510"/>
    </location>
</feature>
<feature type="transmembrane region" description="Helical" evidence="7">
    <location>
        <begin position="311"/>
        <end position="330"/>
    </location>
</feature>
<keyword evidence="3 7" id="KW-1133">Transmembrane helix</keyword>
<dbReference type="AlphaFoldDB" id="A0A1Y1HVH0"/>
<feature type="transmembrane region" description="Helical" evidence="7">
    <location>
        <begin position="418"/>
        <end position="439"/>
    </location>
</feature>
<dbReference type="OrthoDB" id="263481at2759"/>
<keyword evidence="2 7" id="KW-0812">Transmembrane</keyword>
<dbReference type="InterPro" id="IPR039031">
    <property type="entry name" value="Mucolipin"/>
</dbReference>
<evidence type="ECO:0000259" key="8">
    <source>
        <dbReference type="Pfam" id="PF08016"/>
    </source>
</evidence>
<keyword evidence="5" id="KW-0175">Coiled coil</keyword>
<dbReference type="GO" id="GO:0016020">
    <property type="term" value="C:membrane"/>
    <property type="evidence" value="ECO:0000318"/>
    <property type="project" value="GO_Central"/>
</dbReference>
<dbReference type="InterPro" id="IPR013122">
    <property type="entry name" value="PKD1_2_channel"/>
</dbReference>
<dbReference type="Pfam" id="PF08016">
    <property type="entry name" value="PKD_channel"/>
    <property type="match status" value="1"/>
</dbReference>
<evidence type="ECO:0000256" key="7">
    <source>
        <dbReference type="SAM" id="Phobius"/>
    </source>
</evidence>
<feature type="region of interest" description="Disordered" evidence="6">
    <location>
        <begin position="533"/>
        <end position="561"/>
    </location>
</feature>
<feature type="domain" description="Polycystin cation channel PKD1/PKD2" evidence="8">
    <location>
        <begin position="314"/>
        <end position="445"/>
    </location>
</feature>
<dbReference type="Proteomes" id="UP000054558">
    <property type="component" value="Unassembled WGS sequence"/>
</dbReference>
<evidence type="ECO:0000256" key="1">
    <source>
        <dbReference type="ARBA" id="ARBA00004141"/>
    </source>
</evidence>
<evidence type="ECO:0000313" key="10">
    <source>
        <dbReference type="Proteomes" id="UP000054558"/>
    </source>
</evidence>
<evidence type="ECO:0000256" key="2">
    <source>
        <dbReference type="ARBA" id="ARBA00022692"/>
    </source>
</evidence>
<evidence type="ECO:0000256" key="3">
    <source>
        <dbReference type="ARBA" id="ARBA00022989"/>
    </source>
</evidence>
<evidence type="ECO:0000256" key="4">
    <source>
        <dbReference type="ARBA" id="ARBA00023136"/>
    </source>
</evidence>
<dbReference type="STRING" id="105231.A0A1Y1HVH0"/>
<feature type="compositionally biased region" description="Low complexity" evidence="6">
    <location>
        <begin position="550"/>
        <end position="561"/>
    </location>
</feature>
<keyword evidence="4 7" id="KW-0472">Membrane</keyword>